<dbReference type="CDD" id="cd14399">
    <property type="entry name" value="UBA_PLICs"/>
    <property type="match status" value="1"/>
</dbReference>
<evidence type="ECO:0000259" key="4">
    <source>
        <dbReference type="PROSITE" id="PS50053"/>
    </source>
</evidence>
<protein>
    <recommendedName>
        <fullName evidence="1">Ubiquilin</fullName>
    </recommendedName>
</protein>
<dbReference type="FunFam" id="1.10.8.10:FF:000079">
    <property type="entry name" value="Ubiquitin family protein"/>
    <property type="match status" value="1"/>
</dbReference>
<dbReference type="Gene3D" id="1.10.260.100">
    <property type="match status" value="2"/>
</dbReference>
<evidence type="ECO:0000256" key="1">
    <source>
        <dbReference type="ARBA" id="ARBA00071717"/>
    </source>
</evidence>
<dbReference type="SUPFAM" id="SSF54236">
    <property type="entry name" value="Ubiquitin-like"/>
    <property type="match status" value="1"/>
</dbReference>
<dbReference type="InterPro" id="IPR029071">
    <property type="entry name" value="Ubiquitin-like_domsf"/>
</dbReference>
<evidence type="ECO:0000259" key="3">
    <source>
        <dbReference type="PROSITE" id="PS50030"/>
    </source>
</evidence>
<dbReference type="CDD" id="cd01808">
    <property type="entry name" value="Ubl_PLICs"/>
    <property type="match status" value="1"/>
</dbReference>
<dbReference type="FunFam" id="3.10.20.90:FF:000095">
    <property type="entry name" value="Ubiquilin 4"/>
    <property type="match status" value="1"/>
</dbReference>
<evidence type="ECO:0000313" key="5">
    <source>
        <dbReference type="EnsemblMetazoa" id="XP_020904636.1"/>
    </source>
</evidence>
<dbReference type="GeneID" id="110242932"/>
<dbReference type="Gene3D" id="1.10.8.10">
    <property type="entry name" value="DNA helicase RuvA subunit, C-terminal domain"/>
    <property type="match status" value="1"/>
</dbReference>
<dbReference type="FunFam" id="1.10.260.100:FF:000001">
    <property type="entry name" value="Ubiquilin 1"/>
    <property type="match status" value="1"/>
</dbReference>
<dbReference type="GO" id="GO:0006511">
    <property type="term" value="P:ubiquitin-dependent protein catabolic process"/>
    <property type="evidence" value="ECO:0007669"/>
    <property type="project" value="TreeGrafter"/>
</dbReference>
<dbReference type="SUPFAM" id="SSF46934">
    <property type="entry name" value="UBA-like"/>
    <property type="match status" value="1"/>
</dbReference>
<dbReference type="Gene3D" id="3.10.20.90">
    <property type="entry name" value="Phosphatidylinositol 3-kinase Catalytic Subunit, Chain A, domain 1"/>
    <property type="match status" value="1"/>
</dbReference>
<dbReference type="RefSeq" id="XP_020904636.1">
    <property type="nucleotide sequence ID" value="XM_021048977.2"/>
</dbReference>
<dbReference type="Proteomes" id="UP000887567">
    <property type="component" value="Unplaced"/>
</dbReference>
<evidence type="ECO:0000313" key="6">
    <source>
        <dbReference type="Proteomes" id="UP000887567"/>
    </source>
</evidence>
<feature type="region of interest" description="Disordered" evidence="2">
    <location>
        <begin position="86"/>
        <end position="135"/>
    </location>
</feature>
<organism evidence="5 6">
    <name type="scientific">Exaiptasia diaphana</name>
    <name type="common">Tropical sea anemone</name>
    <name type="synonym">Aiptasia pulchella</name>
    <dbReference type="NCBI Taxonomy" id="2652724"/>
    <lineage>
        <taxon>Eukaryota</taxon>
        <taxon>Metazoa</taxon>
        <taxon>Cnidaria</taxon>
        <taxon>Anthozoa</taxon>
        <taxon>Hexacorallia</taxon>
        <taxon>Actiniaria</taxon>
        <taxon>Aiptasiidae</taxon>
        <taxon>Exaiptasia</taxon>
    </lineage>
</organism>
<dbReference type="Pfam" id="PF23195">
    <property type="entry name" value="UBQLN1"/>
    <property type="match status" value="1"/>
</dbReference>
<dbReference type="PROSITE" id="PS50030">
    <property type="entry name" value="UBA"/>
    <property type="match status" value="1"/>
</dbReference>
<feature type="compositionally biased region" description="Polar residues" evidence="2">
    <location>
        <begin position="296"/>
        <end position="305"/>
    </location>
</feature>
<dbReference type="InterPro" id="IPR000626">
    <property type="entry name" value="Ubiquitin-like_dom"/>
</dbReference>
<dbReference type="InterPro" id="IPR009060">
    <property type="entry name" value="UBA-like_sf"/>
</dbReference>
<reference evidence="5" key="1">
    <citation type="submission" date="2022-11" db="UniProtKB">
        <authorList>
            <consortium name="EnsemblMetazoa"/>
        </authorList>
    </citation>
    <scope>IDENTIFICATION</scope>
</reference>
<dbReference type="GO" id="GO:0031593">
    <property type="term" value="F:polyubiquitin modification-dependent protein binding"/>
    <property type="evidence" value="ECO:0007669"/>
    <property type="project" value="TreeGrafter"/>
</dbReference>
<dbReference type="AlphaFoldDB" id="A0A913XH09"/>
<dbReference type="PROSITE" id="PS50053">
    <property type="entry name" value="UBIQUITIN_2"/>
    <property type="match status" value="1"/>
</dbReference>
<dbReference type="Pfam" id="PF00240">
    <property type="entry name" value="ubiquitin"/>
    <property type="match status" value="1"/>
</dbReference>
<dbReference type="InterPro" id="IPR015496">
    <property type="entry name" value="Ubiquilin"/>
</dbReference>
<dbReference type="SMART" id="SM00165">
    <property type="entry name" value="UBA"/>
    <property type="match status" value="1"/>
</dbReference>
<dbReference type="SMART" id="SM00213">
    <property type="entry name" value="UBQ"/>
    <property type="match status" value="1"/>
</dbReference>
<name>A0A913XH09_EXADI</name>
<dbReference type="GO" id="GO:0005829">
    <property type="term" value="C:cytosol"/>
    <property type="evidence" value="ECO:0007669"/>
    <property type="project" value="TreeGrafter"/>
</dbReference>
<dbReference type="InterPro" id="IPR006636">
    <property type="entry name" value="STI1_HS-bd"/>
</dbReference>
<dbReference type="Pfam" id="PF00627">
    <property type="entry name" value="UBA"/>
    <property type="match status" value="1"/>
</dbReference>
<evidence type="ECO:0000256" key="2">
    <source>
        <dbReference type="SAM" id="MobiDB-lite"/>
    </source>
</evidence>
<feature type="domain" description="Ubiquitin-like" evidence="4">
    <location>
        <begin position="10"/>
        <end position="85"/>
    </location>
</feature>
<feature type="compositionally biased region" description="Low complexity" evidence="2">
    <location>
        <begin position="86"/>
        <end position="122"/>
    </location>
</feature>
<dbReference type="OrthoDB" id="9450922at2759"/>
<feature type="region of interest" description="Disordered" evidence="2">
    <location>
        <begin position="471"/>
        <end position="519"/>
    </location>
</feature>
<dbReference type="SMART" id="SM00727">
    <property type="entry name" value="STI1"/>
    <property type="match status" value="4"/>
</dbReference>
<feature type="compositionally biased region" description="Low complexity" evidence="2">
    <location>
        <begin position="277"/>
        <end position="295"/>
    </location>
</feature>
<dbReference type="EnsemblMetazoa" id="XM_021048977.2">
    <property type="protein sequence ID" value="XP_020904636.1"/>
    <property type="gene ID" value="LOC110242932"/>
</dbReference>
<sequence>MADEESQNKIKVVVKTSKEKETIEISPDATIKEFKDEISPKFNNAPVGQLCLIFAGRILKDNETVESYNIKDGLTVHLVIKSENKAQQQAADHASSTASSSTTTPAQGQPSSTPQQPSLDMFGGMGSGLDFGSGNLSQMTQQLQQQMMTNPDVMRQVMDSPIVQSMMSNPELMRQVILGNPQMQNLIERNPEISHILNNPELMRQTMEMARNPALMQEMMRNQDRALSNLESLPGGFNALQRMYTDIQEPMMDAAQEQIQQLQNNPFAALLGQGGETTTNSSASTTNTSSNAAANPQQGTENVSPLPNPWQPAASRTPTQATTPTTTRSATTGTTPSSQTTGQTTGNQGQSSTNPLLSGMFQTPSMQNLLQQMSSNPQMMQNMMQSPYIQQMTQQMMQNPELMTSILRTNPMFQGNPQLAEQFSSRLPEMMTQMQNPEMQRHMTNPRVIQALTQIQQGFQQLQTEAPDLVPSVMGSGTTAPRSTSNTSATAGTTNTTTSTTTTPTTGSTPTPPLSGLGQNPAMAQLMAQMMSSMSQNPAQSPVQNPEVRFRAQLDQLAAMGFVDRQRNIQALIATGGDVNAAIERLLQ</sequence>
<proteinExistence type="predicted"/>
<feature type="compositionally biased region" description="Low complexity" evidence="2">
    <location>
        <begin position="483"/>
        <end position="519"/>
    </location>
</feature>
<feature type="region of interest" description="Disordered" evidence="2">
    <location>
        <begin position="270"/>
        <end position="361"/>
    </location>
</feature>
<keyword evidence="6" id="KW-1185">Reference proteome</keyword>
<feature type="compositionally biased region" description="Low complexity" evidence="2">
    <location>
        <begin position="311"/>
        <end position="353"/>
    </location>
</feature>
<dbReference type="KEGG" id="epa:110242932"/>
<feature type="domain" description="UBA" evidence="3">
    <location>
        <begin position="543"/>
        <end position="588"/>
    </location>
</feature>
<dbReference type="InterPro" id="IPR015940">
    <property type="entry name" value="UBA"/>
</dbReference>
<dbReference type="PANTHER" id="PTHR10677:SF3">
    <property type="entry name" value="FI07626P-RELATED"/>
    <property type="match status" value="1"/>
</dbReference>
<accession>A0A913XH09</accession>
<dbReference type="OMA" id="MRPEMME"/>
<dbReference type="PANTHER" id="PTHR10677">
    <property type="entry name" value="UBIQUILIN"/>
    <property type="match status" value="1"/>
</dbReference>